<accession>A0A2G2YIC7</accession>
<comment type="caution">
    <text evidence="2">The sequence shown here is derived from an EMBL/GenBank/DDBJ whole genome shotgun (WGS) entry which is preliminary data.</text>
</comment>
<protein>
    <submittedName>
        <fullName evidence="2">Uncharacterized protein</fullName>
    </submittedName>
</protein>
<gene>
    <name evidence="2" type="ORF">T459_28956</name>
</gene>
<keyword evidence="1" id="KW-1133">Transmembrane helix</keyword>
<keyword evidence="3" id="KW-1185">Reference proteome</keyword>
<dbReference type="EMBL" id="AYRZ02000011">
    <property type="protein sequence ID" value="PHT69469.1"/>
    <property type="molecule type" value="Genomic_DNA"/>
</dbReference>
<dbReference type="GO" id="GO:0071004">
    <property type="term" value="C:U2-type prespliceosome"/>
    <property type="evidence" value="ECO:0000318"/>
    <property type="project" value="GO_Central"/>
</dbReference>
<dbReference type="PANTHER" id="PTHR11864:SF0">
    <property type="entry name" value="PRP40 PRE-MRNA PROCESSING FACTOR 40 HOMOLOG A (YEAST)"/>
    <property type="match status" value="1"/>
</dbReference>
<dbReference type="InterPro" id="IPR039726">
    <property type="entry name" value="Prp40-like"/>
</dbReference>
<reference evidence="2 3" key="2">
    <citation type="journal article" date="2017" name="Genome Biol.">
        <title>New reference genome sequences of hot pepper reveal the massive evolution of plant disease-resistance genes by retroduplication.</title>
        <authorList>
            <person name="Kim S."/>
            <person name="Park J."/>
            <person name="Yeom S.I."/>
            <person name="Kim Y.M."/>
            <person name="Seo E."/>
            <person name="Kim K.T."/>
            <person name="Kim M.S."/>
            <person name="Lee J.M."/>
            <person name="Cheong K."/>
            <person name="Shin H.S."/>
            <person name="Kim S.B."/>
            <person name="Han K."/>
            <person name="Lee J."/>
            <person name="Park M."/>
            <person name="Lee H.A."/>
            <person name="Lee H.Y."/>
            <person name="Lee Y."/>
            <person name="Oh S."/>
            <person name="Lee J.H."/>
            <person name="Choi E."/>
            <person name="Choi E."/>
            <person name="Lee S.E."/>
            <person name="Jeon J."/>
            <person name="Kim H."/>
            <person name="Choi G."/>
            <person name="Song H."/>
            <person name="Lee J."/>
            <person name="Lee S.C."/>
            <person name="Kwon J.K."/>
            <person name="Lee H.Y."/>
            <person name="Koo N."/>
            <person name="Hong Y."/>
            <person name="Kim R.W."/>
            <person name="Kang W.H."/>
            <person name="Huh J.H."/>
            <person name="Kang B.C."/>
            <person name="Yang T.J."/>
            <person name="Lee Y.H."/>
            <person name="Bennetzen J.L."/>
            <person name="Choi D."/>
        </authorList>
    </citation>
    <scope>NUCLEOTIDE SEQUENCE [LARGE SCALE GENOMIC DNA]</scope>
    <source>
        <strain evidence="3">cv. CM334</strain>
    </source>
</reference>
<evidence type="ECO:0000313" key="2">
    <source>
        <dbReference type="EMBL" id="PHT69469.1"/>
    </source>
</evidence>
<proteinExistence type="predicted"/>
<reference evidence="2 3" key="1">
    <citation type="journal article" date="2014" name="Nat. Genet.">
        <title>Genome sequence of the hot pepper provides insights into the evolution of pungency in Capsicum species.</title>
        <authorList>
            <person name="Kim S."/>
            <person name="Park M."/>
            <person name="Yeom S.I."/>
            <person name="Kim Y.M."/>
            <person name="Lee J.M."/>
            <person name="Lee H.A."/>
            <person name="Seo E."/>
            <person name="Choi J."/>
            <person name="Cheong K."/>
            <person name="Kim K.T."/>
            <person name="Jung K."/>
            <person name="Lee G.W."/>
            <person name="Oh S.K."/>
            <person name="Bae C."/>
            <person name="Kim S.B."/>
            <person name="Lee H.Y."/>
            <person name="Kim S.Y."/>
            <person name="Kim M.S."/>
            <person name="Kang B.C."/>
            <person name="Jo Y.D."/>
            <person name="Yang H.B."/>
            <person name="Jeong H.J."/>
            <person name="Kang W.H."/>
            <person name="Kwon J.K."/>
            <person name="Shin C."/>
            <person name="Lim J.Y."/>
            <person name="Park J.H."/>
            <person name="Huh J.H."/>
            <person name="Kim J.S."/>
            <person name="Kim B.D."/>
            <person name="Cohen O."/>
            <person name="Paran I."/>
            <person name="Suh M.C."/>
            <person name="Lee S.B."/>
            <person name="Kim Y.K."/>
            <person name="Shin Y."/>
            <person name="Noh S.J."/>
            <person name="Park J."/>
            <person name="Seo Y.S."/>
            <person name="Kwon S.Y."/>
            <person name="Kim H.A."/>
            <person name="Park J.M."/>
            <person name="Kim H.J."/>
            <person name="Choi S.B."/>
            <person name="Bosland P.W."/>
            <person name="Reeves G."/>
            <person name="Jo S.H."/>
            <person name="Lee B.W."/>
            <person name="Cho H.T."/>
            <person name="Choi H.S."/>
            <person name="Lee M.S."/>
            <person name="Yu Y."/>
            <person name="Do Choi Y."/>
            <person name="Park B.S."/>
            <person name="van Deynze A."/>
            <person name="Ashrafi H."/>
            <person name="Hill T."/>
            <person name="Kim W.T."/>
            <person name="Pai H.S."/>
            <person name="Ahn H.K."/>
            <person name="Yeam I."/>
            <person name="Giovannoni J.J."/>
            <person name="Rose J.K."/>
            <person name="Sorensen I."/>
            <person name="Lee S.J."/>
            <person name="Kim R.W."/>
            <person name="Choi I.Y."/>
            <person name="Choi B.S."/>
            <person name="Lim J.S."/>
            <person name="Lee Y.H."/>
            <person name="Choi D."/>
        </authorList>
    </citation>
    <scope>NUCLEOTIDE SEQUENCE [LARGE SCALE GENOMIC DNA]</scope>
    <source>
        <strain evidence="3">cv. CM334</strain>
    </source>
</reference>
<keyword evidence="1" id="KW-0812">Transmembrane</keyword>
<dbReference type="GO" id="GO:0000398">
    <property type="term" value="P:mRNA splicing, via spliceosome"/>
    <property type="evidence" value="ECO:0000318"/>
    <property type="project" value="GO_Central"/>
</dbReference>
<name>A0A2G2YIC7_CAPAN</name>
<evidence type="ECO:0000313" key="3">
    <source>
        <dbReference type="Proteomes" id="UP000222542"/>
    </source>
</evidence>
<dbReference type="GO" id="GO:0003723">
    <property type="term" value="F:RNA binding"/>
    <property type="evidence" value="ECO:0000318"/>
    <property type="project" value="GO_Central"/>
</dbReference>
<dbReference type="PANTHER" id="PTHR11864">
    <property type="entry name" value="PRE-MRNA-PROCESSING PROTEIN PRP40"/>
    <property type="match status" value="1"/>
</dbReference>
<dbReference type="Pfam" id="PF25432">
    <property type="entry name" value="FF_PRPF40A"/>
    <property type="match status" value="1"/>
</dbReference>
<organism evidence="2 3">
    <name type="scientific">Capsicum annuum</name>
    <name type="common">Capsicum pepper</name>
    <dbReference type="NCBI Taxonomy" id="4072"/>
    <lineage>
        <taxon>Eukaryota</taxon>
        <taxon>Viridiplantae</taxon>
        <taxon>Streptophyta</taxon>
        <taxon>Embryophyta</taxon>
        <taxon>Tracheophyta</taxon>
        <taxon>Spermatophyta</taxon>
        <taxon>Magnoliopsida</taxon>
        <taxon>eudicotyledons</taxon>
        <taxon>Gunneridae</taxon>
        <taxon>Pentapetalae</taxon>
        <taxon>asterids</taxon>
        <taxon>lamiids</taxon>
        <taxon>Solanales</taxon>
        <taxon>Solanaceae</taxon>
        <taxon>Solanoideae</taxon>
        <taxon>Capsiceae</taxon>
        <taxon>Capsicum</taxon>
    </lineage>
</organism>
<dbReference type="Gramene" id="PHT69469">
    <property type="protein sequence ID" value="PHT69469"/>
    <property type="gene ID" value="T459_28956"/>
</dbReference>
<dbReference type="GO" id="GO:0005685">
    <property type="term" value="C:U1 snRNP"/>
    <property type="evidence" value="ECO:0000318"/>
    <property type="project" value="GO_Central"/>
</dbReference>
<dbReference type="AlphaFoldDB" id="A0A2G2YIC7"/>
<dbReference type="Proteomes" id="UP000222542">
    <property type="component" value="Unassembled WGS sequence"/>
</dbReference>
<dbReference type="STRING" id="4072.A0A2G2YIC7"/>
<feature type="transmembrane region" description="Helical" evidence="1">
    <location>
        <begin position="5"/>
        <end position="24"/>
    </location>
</feature>
<dbReference type="GO" id="GO:0045292">
    <property type="term" value="P:mRNA cis splicing, via spliceosome"/>
    <property type="evidence" value="ECO:0007669"/>
    <property type="project" value="InterPro"/>
</dbReference>
<evidence type="ECO:0000256" key="1">
    <source>
        <dbReference type="SAM" id="Phobius"/>
    </source>
</evidence>
<keyword evidence="1" id="KW-0472">Membrane</keyword>
<sequence>MLVMIFVIVEIVGIAITVMILAIGSGDGGCDVKDAVSCDSGMVVSKDTVASVADGGGRGGDAGDSGVVVLVLIDELVGSSDLPIAVGGGGVGGRGVHGSIWMTLNKWRNVGIHERNFILITLLYLDDKSQIKDAVRMAEIGLTSSWTLEDIKVAIAKYISTPPIIMGDEGLLLEIFNKFVNELKEKERKRQEDKVEYPTIIIPRLCGIHLWCSAAKHPNQVAARTWRRSETTTTQDTVVYGDGFSSENRENVKKDAAITEIRGATPSDEKAIEL</sequence>